<sequence>MTQNEVNGVNGHSKSNNHSESRYNTVLYRPRPQETYDLTAVDTGSFYGKLRILYANKVLKTQLEQLKKQGSYDAFRLKWHPAYDVRRLYGGKCRTDGFPPSLFWDSDVGKWIEGACYFLSSPDAKECSHAAEFDSAIQELVDMMEKAQQPDGYLNIYFTVVDEAGRFKNLRDSHEMYNAGHLLEAALAHQKYTGSRQFIDIMIKNVECFIKHFGPDKSQLHGYPGHPEFELAILRLYNFTKDPKHLKFAEYLLQARGVEREDQGGDNYFVYEAKQRDDHIVPPTMDTIYDVWYGQAHKPIHDQEEIRGHSVRAFYLLTGAADLGGDFLEDAKRLWADAVDNKMYVTGGFGTEPRFEGFSTIRHHLPQSTGEGGCYAETCASIGCIMTSERILSHQLDGKVRDVLELCLLNGVLGGGSLEGDAFSYANKHATWGDEVATREEWFEVCCCPPNLSRSLGMLGGYAWSATIEEEKKVINLNVYILLSATRTIPLPNDKTATVTMNSGMPWTGQTDWDFKAPEGWQWKVRVPKPDYADNLKLSEKAEEIEPGFLKVKLSNNSTLSENFDLPIRLLAPHITTGQDTLTVSRGPIIYTAESFDNAEIDEKHRHFEGVGITSDTTFSEKEEVIHGIPVITLQANETAFVLHELANDQAYRIVTKEKPARSWKKLEKGIKFVPWFARANRGGAGHVRTSFLKSG</sequence>
<dbReference type="InterPro" id="IPR012878">
    <property type="entry name" value="Beta-AFase-like_GH127_cat"/>
</dbReference>
<dbReference type="SUPFAM" id="SSF48208">
    <property type="entry name" value="Six-hairpin glycosidases"/>
    <property type="match status" value="1"/>
</dbReference>
<gene>
    <name evidence="4" type="ORF">IL334_006298</name>
</gene>
<evidence type="ECO:0000313" key="4">
    <source>
        <dbReference type="EMBL" id="WRT69314.1"/>
    </source>
</evidence>
<dbReference type="Pfam" id="PF20737">
    <property type="entry name" value="Glyco_hydro127C"/>
    <property type="match status" value="1"/>
</dbReference>
<evidence type="ECO:0008006" key="6">
    <source>
        <dbReference type="Google" id="ProtNLM"/>
    </source>
</evidence>
<reference evidence="4 5" key="1">
    <citation type="submission" date="2024-01" db="EMBL/GenBank/DDBJ databases">
        <title>Comparative genomics of Cryptococcus and Kwoniella reveals pathogenesis evolution and contrasting modes of karyotype evolution via chromosome fusion or intercentromeric recombination.</title>
        <authorList>
            <person name="Coelho M.A."/>
            <person name="David-Palma M."/>
            <person name="Shea T."/>
            <person name="Bowers K."/>
            <person name="McGinley-Smith S."/>
            <person name="Mohammad A.W."/>
            <person name="Gnirke A."/>
            <person name="Yurkov A.M."/>
            <person name="Nowrousian M."/>
            <person name="Sun S."/>
            <person name="Cuomo C.A."/>
            <person name="Heitman J."/>
        </authorList>
    </citation>
    <scope>NUCLEOTIDE SEQUENCE [LARGE SCALE GENOMIC DNA]</scope>
    <source>
        <strain evidence="4">CBS 11374</strain>
    </source>
</reference>
<dbReference type="PANTHER" id="PTHR43465">
    <property type="entry name" value="DUF1680 DOMAIN PROTEIN (AFU_ORTHOLOGUE AFUA_1G08910)"/>
    <property type="match status" value="1"/>
</dbReference>
<keyword evidence="5" id="KW-1185">Reference proteome</keyword>
<dbReference type="GeneID" id="87958428"/>
<accession>A0ABZ1D758</accession>
<evidence type="ECO:0000259" key="2">
    <source>
        <dbReference type="Pfam" id="PF07944"/>
    </source>
</evidence>
<dbReference type="PANTHER" id="PTHR43465:SF2">
    <property type="entry name" value="DUF1680 DOMAIN PROTEIN (AFU_ORTHOLOGUE AFUA_1G08910)"/>
    <property type="match status" value="1"/>
</dbReference>
<dbReference type="Proteomes" id="UP001329825">
    <property type="component" value="Chromosome 8"/>
</dbReference>
<dbReference type="RefSeq" id="XP_062794053.1">
    <property type="nucleotide sequence ID" value="XM_062938002.1"/>
</dbReference>
<protein>
    <recommendedName>
        <fullName evidence="6">DUF1680-domain-containing protein</fullName>
    </recommendedName>
</protein>
<dbReference type="InterPro" id="IPR049174">
    <property type="entry name" value="Beta-AFase-like"/>
</dbReference>
<dbReference type="InterPro" id="IPR008928">
    <property type="entry name" value="6-hairpin_glycosidase_sf"/>
</dbReference>
<dbReference type="EMBL" id="CP141888">
    <property type="protein sequence ID" value="WRT69314.1"/>
    <property type="molecule type" value="Genomic_DNA"/>
</dbReference>
<feature type="domain" description="Non-reducing end beta-L-arabinofuranosidase-like GH127 catalytic" evidence="2">
    <location>
        <begin position="45"/>
        <end position="456"/>
    </location>
</feature>
<feature type="region of interest" description="Disordered" evidence="1">
    <location>
        <begin position="1"/>
        <end position="23"/>
    </location>
</feature>
<evidence type="ECO:0000259" key="3">
    <source>
        <dbReference type="Pfam" id="PF20737"/>
    </source>
</evidence>
<evidence type="ECO:0000256" key="1">
    <source>
        <dbReference type="SAM" id="MobiDB-lite"/>
    </source>
</evidence>
<organism evidence="4 5">
    <name type="scientific">Kwoniella shivajii</name>
    <dbReference type="NCBI Taxonomy" id="564305"/>
    <lineage>
        <taxon>Eukaryota</taxon>
        <taxon>Fungi</taxon>
        <taxon>Dikarya</taxon>
        <taxon>Basidiomycota</taxon>
        <taxon>Agaricomycotina</taxon>
        <taxon>Tremellomycetes</taxon>
        <taxon>Tremellales</taxon>
        <taxon>Cryptococcaceae</taxon>
        <taxon>Kwoniella</taxon>
    </lineage>
</organism>
<feature type="domain" description="Non-reducing end beta-L-arabinofuranosidase-like GH127 C-terminal" evidence="3">
    <location>
        <begin position="573"/>
        <end position="684"/>
    </location>
</feature>
<evidence type="ECO:0000313" key="5">
    <source>
        <dbReference type="Proteomes" id="UP001329825"/>
    </source>
</evidence>
<dbReference type="Pfam" id="PF07944">
    <property type="entry name" value="Beta-AFase-like_GH127_cat"/>
    <property type="match status" value="1"/>
</dbReference>
<name>A0ABZ1D758_9TREE</name>
<dbReference type="InterPro" id="IPR049049">
    <property type="entry name" value="Beta-AFase-like_GH127_C"/>
</dbReference>
<proteinExistence type="predicted"/>